<sequence>MEPHKEKPTNTTKDFSTRDAGLVFLSFSFICAAIIFALVINDVLTLQHFLSLDSPLEMIWIIVFSTIGLLLFGVILSSYIPAKYIDDTNKSYPDSSILTLSLFMFVGALFEEMLFRGIVQNVLYVFIDSKWIAILTTTLLFIGFHIQYFKKPIMLINITIPSFVFGWIYTETNNIAVPVLVHFLMNVGITLLFKYNIIRLKR</sequence>
<dbReference type="GO" id="GO:0006508">
    <property type="term" value="P:proteolysis"/>
    <property type="evidence" value="ECO:0007669"/>
    <property type="project" value="UniProtKB-KW"/>
</dbReference>
<evidence type="ECO:0000313" key="3">
    <source>
        <dbReference type="EMBL" id="MDQ0169410.1"/>
    </source>
</evidence>
<dbReference type="Proteomes" id="UP001233836">
    <property type="component" value="Unassembled WGS sequence"/>
</dbReference>
<keyword evidence="4" id="KW-1185">Reference proteome</keyword>
<dbReference type="EMBL" id="JAUSTI010000002">
    <property type="protein sequence ID" value="MDQ0169410.1"/>
    <property type="molecule type" value="Genomic_DNA"/>
</dbReference>
<dbReference type="InterPro" id="IPR003675">
    <property type="entry name" value="Rce1/LyrA-like_dom"/>
</dbReference>
<evidence type="ECO:0000313" key="4">
    <source>
        <dbReference type="Proteomes" id="UP001233836"/>
    </source>
</evidence>
<dbReference type="Pfam" id="PF02517">
    <property type="entry name" value="Rce1-like"/>
    <property type="match status" value="1"/>
</dbReference>
<feature type="transmembrane region" description="Helical" evidence="1">
    <location>
        <begin position="59"/>
        <end position="80"/>
    </location>
</feature>
<organism evidence="3 4">
    <name type="scientific">Paenibacillus tundrae</name>
    <dbReference type="NCBI Taxonomy" id="528187"/>
    <lineage>
        <taxon>Bacteria</taxon>
        <taxon>Bacillati</taxon>
        <taxon>Bacillota</taxon>
        <taxon>Bacilli</taxon>
        <taxon>Bacillales</taxon>
        <taxon>Paenibacillaceae</taxon>
        <taxon>Paenibacillus</taxon>
    </lineage>
</organism>
<feature type="transmembrane region" description="Helical" evidence="1">
    <location>
        <begin position="153"/>
        <end position="169"/>
    </location>
</feature>
<evidence type="ECO:0000256" key="1">
    <source>
        <dbReference type="SAM" id="Phobius"/>
    </source>
</evidence>
<feature type="transmembrane region" description="Helical" evidence="1">
    <location>
        <begin position="122"/>
        <end position="146"/>
    </location>
</feature>
<keyword evidence="1" id="KW-0812">Transmembrane</keyword>
<gene>
    <name evidence="3" type="ORF">J2T19_000850</name>
</gene>
<proteinExistence type="predicted"/>
<reference evidence="3 4" key="1">
    <citation type="submission" date="2023-07" db="EMBL/GenBank/DDBJ databases">
        <title>Sorghum-associated microbial communities from plants grown in Nebraska, USA.</title>
        <authorList>
            <person name="Schachtman D."/>
        </authorList>
    </citation>
    <scope>NUCLEOTIDE SEQUENCE [LARGE SCALE GENOMIC DNA]</scope>
    <source>
        <strain evidence="3 4">DS1314</strain>
    </source>
</reference>
<keyword evidence="3" id="KW-0645">Protease</keyword>
<protein>
    <submittedName>
        <fullName evidence="3">Membrane protease YdiL (CAAX protease family)</fullName>
    </submittedName>
</protein>
<accession>A0ABT9W982</accession>
<keyword evidence="1" id="KW-0472">Membrane</keyword>
<name>A0ABT9W982_9BACL</name>
<evidence type="ECO:0000259" key="2">
    <source>
        <dbReference type="Pfam" id="PF02517"/>
    </source>
</evidence>
<keyword evidence="3" id="KW-0378">Hydrolase</keyword>
<dbReference type="GO" id="GO:0008233">
    <property type="term" value="F:peptidase activity"/>
    <property type="evidence" value="ECO:0007669"/>
    <property type="project" value="UniProtKB-KW"/>
</dbReference>
<dbReference type="RefSeq" id="WP_307213468.1">
    <property type="nucleotide sequence ID" value="NZ_JAUSTI010000002.1"/>
</dbReference>
<feature type="domain" description="CAAX prenyl protease 2/Lysostaphin resistance protein A-like" evidence="2">
    <location>
        <begin position="95"/>
        <end position="187"/>
    </location>
</feature>
<feature type="transmembrane region" description="Helical" evidence="1">
    <location>
        <begin position="92"/>
        <end position="110"/>
    </location>
</feature>
<keyword evidence="1" id="KW-1133">Transmembrane helix</keyword>
<feature type="transmembrane region" description="Helical" evidence="1">
    <location>
        <begin position="175"/>
        <end position="193"/>
    </location>
</feature>
<feature type="transmembrane region" description="Helical" evidence="1">
    <location>
        <begin position="20"/>
        <end position="39"/>
    </location>
</feature>
<comment type="caution">
    <text evidence="3">The sequence shown here is derived from an EMBL/GenBank/DDBJ whole genome shotgun (WGS) entry which is preliminary data.</text>
</comment>